<dbReference type="InterPro" id="IPR035647">
    <property type="entry name" value="EFG_III/V"/>
</dbReference>
<dbReference type="InterPro" id="IPR027417">
    <property type="entry name" value="P-loop_NTPase"/>
</dbReference>
<dbReference type="SUPFAM" id="SSF52540">
    <property type="entry name" value="P-loop containing nucleoside triphosphate hydrolases"/>
    <property type="match status" value="1"/>
</dbReference>
<dbReference type="GO" id="GO:0005829">
    <property type="term" value="C:cytosol"/>
    <property type="evidence" value="ECO:0007669"/>
    <property type="project" value="TreeGrafter"/>
</dbReference>
<dbReference type="PANTHER" id="PTHR42908">
    <property type="entry name" value="TRANSLATION ELONGATION FACTOR-RELATED"/>
    <property type="match status" value="1"/>
</dbReference>
<dbReference type="PRINTS" id="PR00315">
    <property type="entry name" value="ELONGATNFCT"/>
</dbReference>
<feature type="domain" description="Elongation Factor G" evidence="5">
    <location>
        <begin position="94"/>
        <end position="137"/>
    </location>
</feature>
<dbReference type="STRING" id="22663.A0A2I0HZR1"/>
<dbReference type="PANTHER" id="PTHR42908:SF42">
    <property type="entry name" value="ELONGATION FACTOR 2-RELATED"/>
    <property type="match status" value="1"/>
</dbReference>
<dbReference type="AlphaFoldDB" id="A0A2I0HZR1"/>
<evidence type="ECO:0008006" key="8">
    <source>
        <dbReference type="Google" id="ProtNLM"/>
    </source>
</evidence>
<keyword evidence="1" id="KW-0547">Nucleotide-binding</keyword>
<keyword evidence="3" id="KW-0472">Membrane</keyword>
<dbReference type="SUPFAM" id="SSF54980">
    <property type="entry name" value="EF-G C-terminal domain-like"/>
    <property type="match status" value="1"/>
</dbReference>
<comment type="caution">
    <text evidence="6">The sequence shown here is derived from an EMBL/GenBank/DDBJ whole genome shotgun (WGS) entry which is preliminary data.</text>
</comment>
<feature type="domain" description="Tr-type G" evidence="4">
    <location>
        <begin position="18"/>
        <end position="80"/>
    </location>
</feature>
<dbReference type="Gene3D" id="3.40.50.300">
    <property type="entry name" value="P-loop containing nucleotide triphosphate hydrolases"/>
    <property type="match status" value="1"/>
</dbReference>
<evidence type="ECO:0000259" key="5">
    <source>
        <dbReference type="Pfam" id="PF14492"/>
    </source>
</evidence>
<feature type="transmembrane region" description="Helical" evidence="3">
    <location>
        <begin position="154"/>
        <end position="172"/>
    </location>
</feature>
<dbReference type="Proteomes" id="UP000233551">
    <property type="component" value="Unassembled WGS sequence"/>
</dbReference>
<dbReference type="InterPro" id="IPR031157">
    <property type="entry name" value="G_TR_CS"/>
</dbReference>
<dbReference type="Pfam" id="PF14492">
    <property type="entry name" value="EFG_III"/>
    <property type="match status" value="1"/>
</dbReference>
<gene>
    <name evidence="6" type="ORF">CRG98_042891</name>
</gene>
<dbReference type="GO" id="GO:1990904">
    <property type="term" value="C:ribonucleoprotein complex"/>
    <property type="evidence" value="ECO:0007669"/>
    <property type="project" value="TreeGrafter"/>
</dbReference>
<reference evidence="6 7" key="1">
    <citation type="submission" date="2017-11" db="EMBL/GenBank/DDBJ databases">
        <title>De-novo sequencing of pomegranate (Punica granatum L.) genome.</title>
        <authorList>
            <person name="Akparov Z."/>
            <person name="Amiraslanov A."/>
            <person name="Hajiyeva S."/>
            <person name="Abbasov M."/>
            <person name="Kaur K."/>
            <person name="Hamwieh A."/>
            <person name="Solovyev V."/>
            <person name="Salamov A."/>
            <person name="Braich B."/>
            <person name="Kosarev P."/>
            <person name="Mahmoud A."/>
            <person name="Hajiyev E."/>
            <person name="Babayeva S."/>
            <person name="Izzatullayeva V."/>
            <person name="Mammadov A."/>
            <person name="Mammadov A."/>
            <person name="Sharifova S."/>
            <person name="Ojaghi J."/>
            <person name="Eynullazada K."/>
            <person name="Bayramov B."/>
            <person name="Abdulazimova A."/>
            <person name="Shahmuradov I."/>
        </authorList>
    </citation>
    <scope>NUCLEOTIDE SEQUENCE [LARGE SCALE GENOMIC DNA]</scope>
    <source>
        <strain evidence="7">cv. AG2017</strain>
        <tissue evidence="6">Leaf</tissue>
    </source>
</reference>
<dbReference type="FunFam" id="3.30.70.870:FF:000002">
    <property type="entry name" value="Translation elongation factor 2"/>
    <property type="match status" value="1"/>
</dbReference>
<dbReference type="GO" id="GO:0043022">
    <property type="term" value="F:ribosome binding"/>
    <property type="evidence" value="ECO:0007669"/>
    <property type="project" value="TreeGrafter"/>
</dbReference>
<evidence type="ECO:0000259" key="4">
    <source>
        <dbReference type="Pfam" id="PF00009"/>
    </source>
</evidence>
<evidence type="ECO:0000313" key="7">
    <source>
        <dbReference type="Proteomes" id="UP000233551"/>
    </source>
</evidence>
<sequence>MVKFTADELRAIMDRKHNIRNMSVIAHVDHGKSTLTDSLVAAAGIIAQEVAGDVRMTDTRADEAERGITIKSTGISLYYEMTDASLKAYKGERSGLKRLAKSDPMVVCTIEESGEHIIAGAGELHLEICLKDLQEDFMGGRTERRPPPRLHQRFLYGLTVAATPLAGLIWALNGRSRPFGLRLVNKKGQNLKWAELKKKSCNGPLRGHWACGLGQNIRGRYALADDRTEGAV</sequence>
<evidence type="ECO:0000256" key="3">
    <source>
        <dbReference type="SAM" id="Phobius"/>
    </source>
</evidence>
<dbReference type="EMBL" id="PGOL01004711">
    <property type="protein sequence ID" value="PKI36726.1"/>
    <property type="molecule type" value="Genomic_DNA"/>
</dbReference>
<dbReference type="PROSITE" id="PS00301">
    <property type="entry name" value="G_TR_1"/>
    <property type="match status" value="1"/>
</dbReference>
<accession>A0A2I0HZR1</accession>
<dbReference type="InterPro" id="IPR041095">
    <property type="entry name" value="EFG_II"/>
</dbReference>
<dbReference type="Pfam" id="PF00009">
    <property type="entry name" value="GTP_EFTU"/>
    <property type="match status" value="1"/>
</dbReference>
<keyword evidence="3" id="KW-0812">Transmembrane</keyword>
<dbReference type="GO" id="GO:0005525">
    <property type="term" value="F:GTP binding"/>
    <property type="evidence" value="ECO:0007669"/>
    <property type="project" value="UniProtKB-KW"/>
</dbReference>
<dbReference type="GO" id="GO:0003746">
    <property type="term" value="F:translation elongation factor activity"/>
    <property type="evidence" value="ECO:0007669"/>
    <property type="project" value="UniProtKB-KW"/>
</dbReference>
<dbReference type="GO" id="GO:0003924">
    <property type="term" value="F:GTPase activity"/>
    <property type="evidence" value="ECO:0007669"/>
    <property type="project" value="InterPro"/>
</dbReference>
<organism evidence="6 7">
    <name type="scientific">Punica granatum</name>
    <name type="common">Pomegranate</name>
    <dbReference type="NCBI Taxonomy" id="22663"/>
    <lineage>
        <taxon>Eukaryota</taxon>
        <taxon>Viridiplantae</taxon>
        <taxon>Streptophyta</taxon>
        <taxon>Embryophyta</taxon>
        <taxon>Tracheophyta</taxon>
        <taxon>Spermatophyta</taxon>
        <taxon>Magnoliopsida</taxon>
        <taxon>eudicotyledons</taxon>
        <taxon>Gunneridae</taxon>
        <taxon>Pentapetalae</taxon>
        <taxon>rosids</taxon>
        <taxon>malvids</taxon>
        <taxon>Myrtales</taxon>
        <taxon>Lythraceae</taxon>
        <taxon>Punica</taxon>
    </lineage>
</organism>
<dbReference type="InterPro" id="IPR000795">
    <property type="entry name" value="T_Tr_GTP-bd_dom"/>
</dbReference>
<proteinExistence type="predicted"/>
<evidence type="ECO:0000256" key="2">
    <source>
        <dbReference type="ARBA" id="ARBA00023134"/>
    </source>
</evidence>
<name>A0A2I0HZR1_PUNGR</name>
<evidence type="ECO:0000313" key="6">
    <source>
        <dbReference type="EMBL" id="PKI36726.1"/>
    </source>
</evidence>
<protein>
    <recommendedName>
        <fullName evidence="8">Tr-type G domain-containing protein</fullName>
    </recommendedName>
</protein>
<evidence type="ECO:0000256" key="1">
    <source>
        <dbReference type="ARBA" id="ARBA00022741"/>
    </source>
</evidence>
<keyword evidence="3" id="KW-1133">Transmembrane helix</keyword>
<keyword evidence="7" id="KW-1185">Reference proteome</keyword>
<dbReference type="Gene3D" id="3.30.70.870">
    <property type="entry name" value="Elongation Factor G (Translational Gtpase), domain 3"/>
    <property type="match status" value="1"/>
</dbReference>
<keyword evidence="2" id="KW-0342">GTP-binding</keyword>